<evidence type="ECO:0000259" key="4">
    <source>
        <dbReference type="Pfam" id="PF00703"/>
    </source>
</evidence>
<dbReference type="Gene3D" id="3.20.20.80">
    <property type="entry name" value="Glycosidases"/>
    <property type="match status" value="1"/>
</dbReference>
<evidence type="ECO:0000259" key="7">
    <source>
        <dbReference type="Pfam" id="PF18565"/>
    </source>
</evidence>
<dbReference type="Pfam" id="PF16355">
    <property type="entry name" value="DUF4982"/>
    <property type="match status" value="1"/>
</dbReference>
<dbReference type="InterPro" id="IPR006101">
    <property type="entry name" value="Glyco_hydro_2"/>
</dbReference>
<evidence type="ECO:0000313" key="9">
    <source>
        <dbReference type="Proteomes" id="UP001056384"/>
    </source>
</evidence>
<dbReference type="InterPro" id="IPR017853">
    <property type="entry name" value="GH"/>
</dbReference>
<protein>
    <submittedName>
        <fullName evidence="8">Glycoside hydrolase, family 2, glycoside hydrolase family 2, catalytic</fullName>
    </submittedName>
</protein>
<comment type="similarity">
    <text evidence="1">Belongs to the glycosyl hydrolase 2 family.</text>
</comment>
<evidence type="ECO:0000259" key="6">
    <source>
        <dbReference type="Pfam" id="PF16355"/>
    </source>
</evidence>
<feature type="domain" description="Glycoside hydrolase family 2" evidence="7">
    <location>
        <begin position="733"/>
        <end position="834"/>
    </location>
</feature>
<dbReference type="Pfam" id="PF18565">
    <property type="entry name" value="Glyco_hydro2_C5"/>
    <property type="match status" value="1"/>
</dbReference>
<keyword evidence="9" id="KW-1185">Reference proteome</keyword>
<reference evidence="8" key="1">
    <citation type="submission" date="2022-06" db="EMBL/GenBank/DDBJ databases">
        <title>Complete genome sequences of two strains of the flax pathogen Septoria linicola.</title>
        <authorList>
            <person name="Lapalu N."/>
            <person name="Simon A."/>
            <person name="Demenou B."/>
            <person name="Paumier D."/>
            <person name="Guillot M.-P."/>
            <person name="Gout L."/>
            <person name="Valade R."/>
        </authorList>
    </citation>
    <scope>NUCLEOTIDE SEQUENCE</scope>
    <source>
        <strain evidence="8">SE15195</strain>
    </source>
</reference>
<name>A0A9Q9EPG5_9PEZI</name>
<dbReference type="InterPro" id="IPR048229">
    <property type="entry name" value="GalB-like"/>
</dbReference>
<dbReference type="NCBIfam" id="NF041463">
    <property type="entry name" value="GalB"/>
    <property type="match status" value="1"/>
</dbReference>
<dbReference type="SUPFAM" id="SSF51445">
    <property type="entry name" value="(Trans)glycosidases"/>
    <property type="match status" value="1"/>
</dbReference>
<dbReference type="Proteomes" id="UP001056384">
    <property type="component" value="Chromosome 10"/>
</dbReference>
<dbReference type="AlphaFoldDB" id="A0A9Q9EPG5"/>
<evidence type="ECO:0000256" key="1">
    <source>
        <dbReference type="ARBA" id="ARBA00007401"/>
    </source>
</evidence>
<evidence type="ECO:0000256" key="3">
    <source>
        <dbReference type="ARBA" id="ARBA00023295"/>
    </source>
</evidence>
<dbReference type="GO" id="GO:0005975">
    <property type="term" value="P:carbohydrate metabolic process"/>
    <property type="evidence" value="ECO:0007669"/>
    <property type="project" value="InterPro"/>
</dbReference>
<dbReference type="InterPro" id="IPR036156">
    <property type="entry name" value="Beta-gal/glucu_dom_sf"/>
</dbReference>
<accession>A0A9Q9EPG5</accession>
<keyword evidence="3" id="KW-0326">Glycosidase</keyword>
<keyword evidence="2 8" id="KW-0378">Hydrolase</keyword>
<dbReference type="Gene3D" id="2.60.40.10">
    <property type="entry name" value="Immunoglobulins"/>
    <property type="match status" value="3"/>
</dbReference>
<dbReference type="EMBL" id="CP099427">
    <property type="protein sequence ID" value="USW58080.1"/>
    <property type="molecule type" value="Genomic_DNA"/>
</dbReference>
<dbReference type="SUPFAM" id="SSF49303">
    <property type="entry name" value="beta-Galactosidase/glucuronidase domain"/>
    <property type="match status" value="1"/>
</dbReference>
<dbReference type="Gene3D" id="2.60.120.260">
    <property type="entry name" value="Galactose-binding domain-like"/>
    <property type="match status" value="1"/>
</dbReference>
<dbReference type="Pfam" id="PF02836">
    <property type="entry name" value="Glyco_hydro_2_C"/>
    <property type="match status" value="1"/>
</dbReference>
<evidence type="ECO:0000259" key="5">
    <source>
        <dbReference type="Pfam" id="PF02836"/>
    </source>
</evidence>
<evidence type="ECO:0000313" key="8">
    <source>
        <dbReference type="EMBL" id="USW58080.1"/>
    </source>
</evidence>
<dbReference type="InterPro" id="IPR040605">
    <property type="entry name" value="Glyco_hydro2_dom5"/>
</dbReference>
<proteinExistence type="inferred from homology"/>
<evidence type="ECO:0000256" key="2">
    <source>
        <dbReference type="ARBA" id="ARBA00022801"/>
    </source>
</evidence>
<dbReference type="SUPFAM" id="SSF49785">
    <property type="entry name" value="Galactose-binding domain-like"/>
    <property type="match status" value="1"/>
</dbReference>
<dbReference type="PANTHER" id="PTHR42732:SF1">
    <property type="entry name" value="BETA-MANNOSIDASE"/>
    <property type="match status" value="1"/>
</dbReference>
<dbReference type="InterPro" id="IPR032311">
    <property type="entry name" value="DUF4982"/>
</dbReference>
<dbReference type="InterPro" id="IPR006103">
    <property type="entry name" value="Glyco_hydro_2_cat"/>
</dbReference>
<organism evidence="8 9">
    <name type="scientific">Septoria linicola</name>
    <dbReference type="NCBI Taxonomy" id="215465"/>
    <lineage>
        <taxon>Eukaryota</taxon>
        <taxon>Fungi</taxon>
        <taxon>Dikarya</taxon>
        <taxon>Ascomycota</taxon>
        <taxon>Pezizomycotina</taxon>
        <taxon>Dothideomycetes</taxon>
        <taxon>Dothideomycetidae</taxon>
        <taxon>Mycosphaerellales</taxon>
        <taxon>Mycosphaerellaceae</taxon>
        <taxon>Septoria</taxon>
    </lineage>
</organism>
<sequence>MIGETDLENLTNVEVLKPYILPSGNDFISDRSKHHKRPEEEPQTKLPYVLSDFEYSRWQSVTLPHDWAIAGPFYTGEEGSNPVNGSMGRLPMQGVGWYRLKLDCSEADLGRVTYLDIEGAMSYAMVWLNGHLVGGWPYGYNSFRLDLTPYVEHGSDNILALRLDNPTDSARWYPGAGLYRNVWLTRTHPIHIAQDGTFITSSDVSASSATLDLAVTVQNKGARPQNITLMSDVYTWNHTSRYATTKLDSFPEATIVPPSSGSLAMNTTVTIPNPRLWRALPETEPALYVAVTRLYDGNTLLDSYSTTFGIRSLEYKADEGIFVNRDLIKLQGVNQHHDLGALGAAWNTRAAGRQLEILRDLGCNAIRMAHNPPAAELLDLTDRMGFMVIDEIFDSWMFNKTANDFHVIFPDWHEPDLRSFVRRDRTHPSIIAWSYGNEVHEQYTNEIGAALSATLRDIIREEDPTRLSTASITYATPEMDFPGLLEILSLNYQGAGIRDIPGYPITGIVRPPSYPLYHSMYPDKLILTSESASTLSTRGSYIFPVAESISAPANGTTGQGTDNTTASVSAYELYTAGFGSSPDKVFASQARAPYVAGEFVWTGFDYIGEPTPFYSARSSYSGIIDLAGFKKDRYWLYQARWRPELKFAHVLPHWTWPERVGEVTPVHVFTSADEAELWVNSVSQGRQKRREFEYRFRWDEVVYEPGEVYVRTWKDGEFWAEETVRTTGDAAALRLTADRDVIAGDGLDLAFLTAEVVDERGDVVPIANNTIDFSVMNGGEVVATDDGDPFDFTPFPSPRRKPYSGLALAIVRGLLSGQEIEVMASAEGLASVSVRLQLS</sequence>
<gene>
    <name evidence="8" type="ORF">Slin15195_G113990</name>
</gene>
<dbReference type="InterPro" id="IPR051913">
    <property type="entry name" value="GH2_Domain-Containing"/>
</dbReference>
<dbReference type="PANTHER" id="PTHR42732">
    <property type="entry name" value="BETA-GALACTOSIDASE"/>
    <property type="match status" value="1"/>
</dbReference>
<feature type="domain" description="DUF4982" evidence="6">
    <location>
        <begin position="661"/>
        <end position="720"/>
    </location>
</feature>
<dbReference type="InterPro" id="IPR008979">
    <property type="entry name" value="Galactose-bd-like_sf"/>
</dbReference>
<dbReference type="InterPro" id="IPR006102">
    <property type="entry name" value="Ig-like_GH2"/>
</dbReference>
<feature type="domain" description="Glycoside hydrolase family 2 immunoglobulin-like beta-sandwich" evidence="4">
    <location>
        <begin position="196"/>
        <end position="311"/>
    </location>
</feature>
<feature type="domain" description="Glycoside hydrolase family 2 catalytic" evidence="5">
    <location>
        <begin position="318"/>
        <end position="473"/>
    </location>
</feature>
<dbReference type="GO" id="GO:0004553">
    <property type="term" value="F:hydrolase activity, hydrolyzing O-glycosyl compounds"/>
    <property type="evidence" value="ECO:0007669"/>
    <property type="project" value="InterPro"/>
</dbReference>
<dbReference type="InterPro" id="IPR013783">
    <property type="entry name" value="Ig-like_fold"/>
</dbReference>
<dbReference type="PRINTS" id="PR00132">
    <property type="entry name" value="GLHYDRLASE2"/>
</dbReference>
<dbReference type="Pfam" id="PF00703">
    <property type="entry name" value="Glyco_hydro_2"/>
    <property type="match status" value="1"/>
</dbReference>